<name>A0A182YF58_ANOST</name>
<organism evidence="5 6">
    <name type="scientific">Anopheles stephensi</name>
    <name type="common">Indo-Pakistan malaria mosquito</name>
    <dbReference type="NCBI Taxonomy" id="30069"/>
    <lineage>
        <taxon>Eukaryota</taxon>
        <taxon>Metazoa</taxon>
        <taxon>Ecdysozoa</taxon>
        <taxon>Arthropoda</taxon>
        <taxon>Hexapoda</taxon>
        <taxon>Insecta</taxon>
        <taxon>Pterygota</taxon>
        <taxon>Neoptera</taxon>
        <taxon>Endopterygota</taxon>
        <taxon>Diptera</taxon>
        <taxon>Nematocera</taxon>
        <taxon>Culicoidea</taxon>
        <taxon>Culicidae</taxon>
        <taxon>Anophelinae</taxon>
        <taxon>Anopheles</taxon>
    </lineage>
</organism>
<evidence type="ECO:0000313" key="6">
    <source>
        <dbReference type="Proteomes" id="UP000076408"/>
    </source>
</evidence>
<dbReference type="PROSITE" id="PS51115">
    <property type="entry name" value="LAMININ_IVA"/>
    <property type="match status" value="1"/>
</dbReference>
<keyword evidence="6" id="KW-1185">Reference proteome</keyword>
<dbReference type="OMA" id="VEECDCH"/>
<dbReference type="InterPro" id="IPR002049">
    <property type="entry name" value="LE_dom"/>
</dbReference>
<dbReference type="VEuPathDB" id="VectorBase:ASTEI07094"/>
<reference evidence="6" key="1">
    <citation type="journal article" date="2014" name="Genome Biol.">
        <title>Genome analysis of a major urban malaria vector mosquito, Anopheles stephensi.</title>
        <authorList>
            <person name="Jiang X."/>
            <person name="Peery A."/>
            <person name="Hall A.B."/>
            <person name="Sharma A."/>
            <person name="Chen X.G."/>
            <person name="Waterhouse R.M."/>
            <person name="Komissarov A."/>
            <person name="Riehle M.M."/>
            <person name="Shouche Y."/>
            <person name="Sharakhova M.V."/>
            <person name="Lawson D."/>
            <person name="Pakpour N."/>
            <person name="Arensburger P."/>
            <person name="Davidson V.L."/>
            <person name="Eiglmeier K."/>
            <person name="Emrich S."/>
            <person name="George P."/>
            <person name="Kennedy R.C."/>
            <person name="Mane S.P."/>
            <person name="Maslen G."/>
            <person name="Oringanje C."/>
            <person name="Qi Y."/>
            <person name="Settlage R."/>
            <person name="Tojo M."/>
            <person name="Tubio J.M."/>
            <person name="Unger M.F."/>
            <person name="Wang B."/>
            <person name="Vernick K.D."/>
            <person name="Ribeiro J.M."/>
            <person name="James A.A."/>
            <person name="Michel K."/>
            <person name="Riehle M.A."/>
            <person name="Luckhart S."/>
            <person name="Sharakhov I.V."/>
            <person name="Tu Z."/>
        </authorList>
    </citation>
    <scope>NUCLEOTIDE SEQUENCE [LARGE SCALE GENOMIC DNA]</scope>
    <source>
        <strain evidence="6">Indian</strain>
    </source>
</reference>
<dbReference type="AlphaFoldDB" id="A0A182YF58"/>
<evidence type="ECO:0000256" key="2">
    <source>
        <dbReference type="ARBA" id="ARBA00022737"/>
    </source>
</evidence>
<dbReference type="Proteomes" id="UP000076408">
    <property type="component" value="Unassembled WGS sequence"/>
</dbReference>
<sequence length="369" mass="42385">MHIADSEEVLRPYKQFDVVVAEGKSLKLWLDNGQRAMCNPVWYFNGRRVAKPHCTVNYGEFVCPAVTRNDAGRYDLWAGDGTRQGQPRLMFSANVQVMRDGEYGLYSRVSEPVLKSGMVPEAESFENQLQYQAWDDCFCSGVTNQCWMAPDLYWARNNFNLAKAIPRKTTLLDSETATDYLEIPASTWNGNLITAYGGYLRFPVTDDCYMDRRKPCVLLFDKRNRHRAVAYYLPSSHDQRQALVMMKESSWSLVPTRDGRGDRALNEKIDKSIFMSTLSNIREVYIRGAYSGRSEDKVLSIDMATLYDEGLGEVTTVEECKCHRGYAGLSCELCDKGYYRVYQSINSEGICVSLKRLWMSHMSRYHREE</sequence>
<keyword evidence="2" id="KW-0677">Repeat</keyword>
<evidence type="ECO:0000256" key="1">
    <source>
        <dbReference type="ARBA" id="ARBA00022729"/>
    </source>
</evidence>
<reference evidence="5" key="2">
    <citation type="submission" date="2020-05" db="UniProtKB">
        <authorList>
            <consortium name="EnsemblMetazoa"/>
        </authorList>
    </citation>
    <scope>IDENTIFICATION</scope>
    <source>
        <strain evidence="5">Indian</strain>
    </source>
</reference>
<dbReference type="CDD" id="cd00055">
    <property type="entry name" value="EGF_Lam"/>
    <property type="match status" value="1"/>
</dbReference>
<proteinExistence type="predicted"/>
<dbReference type="InterPro" id="IPR000034">
    <property type="entry name" value="Laminin_IV"/>
</dbReference>
<accession>A0A182YF58</accession>
<dbReference type="GO" id="GO:0048513">
    <property type="term" value="P:animal organ development"/>
    <property type="evidence" value="ECO:0007669"/>
    <property type="project" value="UniProtKB-ARBA"/>
</dbReference>
<dbReference type="VEuPathDB" id="VectorBase:ASTEI20_042434"/>
<keyword evidence="3" id="KW-1015">Disulfide bond</keyword>
<evidence type="ECO:0000256" key="3">
    <source>
        <dbReference type="ARBA" id="ARBA00023157"/>
    </source>
</evidence>
<dbReference type="Pfam" id="PF00052">
    <property type="entry name" value="Laminin_B"/>
    <property type="match status" value="1"/>
</dbReference>
<dbReference type="GO" id="GO:0048731">
    <property type="term" value="P:system development"/>
    <property type="evidence" value="ECO:0007669"/>
    <property type="project" value="UniProtKB-ARBA"/>
</dbReference>
<protein>
    <submittedName>
        <fullName evidence="5">Laminin IV type A domain-containing protein</fullName>
    </submittedName>
</protein>
<dbReference type="EnsemblMetazoa" id="ASTEI07094-RA">
    <property type="protein sequence ID" value="ASTEI07094-PA"/>
    <property type="gene ID" value="ASTEI07094"/>
</dbReference>
<evidence type="ECO:0000313" key="5">
    <source>
        <dbReference type="EnsemblMetazoa" id="ASTEI07094-PA"/>
    </source>
</evidence>
<dbReference type="VEuPathDB" id="VectorBase:ASTE001275"/>
<keyword evidence="1" id="KW-0732">Signal</keyword>
<dbReference type="PROSITE" id="PS01248">
    <property type="entry name" value="EGF_LAM_1"/>
    <property type="match status" value="1"/>
</dbReference>
<dbReference type="STRING" id="30069.A0A182YF58"/>
<keyword evidence="4" id="KW-0325">Glycoprotein</keyword>
<evidence type="ECO:0000256" key="4">
    <source>
        <dbReference type="ARBA" id="ARBA00023180"/>
    </source>
</evidence>